<dbReference type="EMBL" id="LVLJ01003133">
    <property type="protein sequence ID" value="OAE22609.1"/>
    <property type="molecule type" value="Genomic_DNA"/>
</dbReference>
<proteinExistence type="predicted"/>
<name>A0A176VNW8_MARPO</name>
<dbReference type="InterPro" id="IPR010658">
    <property type="entry name" value="Nodulin-like"/>
</dbReference>
<feature type="transmembrane region" description="Helical" evidence="5">
    <location>
        <begin position="20"/>
        <end position="40"/>
    </location>
</feature>
<evidence type="ECO:0000313" key="9">
    <source>
        <dbReference type="EMBL" id="OAE22609.1"/>
    </source>
</evidence>
<evidence type="ECO:0000313" key="8">
    <source>
        <dbReference type="EMBL" id="BBN08538.1"/>
    </source>
</evidence>
<feature type="transmembrane region" description="Helical" evidence="5">
    <location>
        <begin position="431"/>
        <end position="450"/>
    </location>
</feature>
<feature type="transmembrane region" description="Helical" evidence="5">
    <location>
        <begin position="364"/>
        <end position="385"/>
    </location>
</feature>
<dbReference type="Pfam" id="PF23262">
    <property type="entry name" value="NFD4_C"/>
    <property type="match status" value="1"/>
</dbReference>
<feature type="transmembrane region" description="Helical" evidence="5">
    <location>
        <begin position="489"/>
        <end position="514"/>
    </location>
</feature>
<keyword evidence="4 5" id="KW-0472">Membrane</keyword>
<organism evidence="9 10">
    <name type="scientific">Marchantia polymorpha subsp. ruderalis</name>
    <dbReference type="NCBI Taxonomy" id="1480154"/>
    <lineage>
        <taxon>Eukaryota</taxon>
        <taxon>Viridiplantae</taxon>
        <taxon>Streptophyta</taxon>
        <taxon>Embryophyta</taxon>
        <taxon>Marchantiophyta</taxon>
        <taxon>Marchantiopsida</taxon>
        <taxon>Marchantiidae</taxon>
        <taxon>Marchantiales</taxon>
        <taxon>Marchantiaceae</taxon>
        <taxon>Marchantia</taxon>
    </lineage>
</organism>
<dbReference type="EMBL" id="AP019869">
    <property type="protein sequence ID" value="BBN08538.1"/>
    <property type="molecule type" value="Genomic_DNA"/>
</dbReference>
<keyword evidence="3 5" id="KW-1133">Transmembrane helix</keyword>
<dbReference type="Gene3D" id="1.20.1250.20">
    <property type="entry name" value="MFS general substrate transporter like domains"/>
    <property type="match status" value="1"/>
</dbReference>
<evidence type="ECO:0000313" key="11">
    <source>
        <dbReference type="Proteomes" id="UP001162541"/>
    </source>
</evidence>
<gene>
    <name evidence="9" type="ORF">AXG93_953s1000</name>
    <name evidence="8" type="ORF">Mp_4g12380</name>
</gene>
<feature type="transmembrane region" description="Helical" evidence="5">
    <location>
        <begin position="456"/>
        <end position="477"/>
    </location>
</feature>
<sequence>MGIREAVGMQSQRSIIIWKWMGFVTAIWVQSISGNNYTFANYSADLKKVMDYDQVQLNTLSVSKDVGKSFGLVAGFCADLLPPWAILMIGSLVGLVGYGVQWLVVSQRIAPPPMWQMAIAMCLGGNSTTWMNTACLVTCLRNFAGNRGTISGLMKGYIGLSTAIFTVLCTSLFTGNSSAFLLLLALLPLGVNATAMVFMKPVASSTSSKEDREEQTGFNIVNIIAGALSLYLLSYSIGAEVIDNYPVLNKLFAIGLIIFLMLPLVVPVRLLILERISLASLSLAKSQKSVEEIQEPLLKGARVNDSETESHVESSTGAESSAVLSGAATVADVEEAVSLGHYESKALKLGDEHTAWEALFTLEFWVLFFTFLCGIGTGITVMNNFGQIGQSLGTSDVAIFVTFISIFGFYGRVAAGAISEHFVRTSGLPRPAWMGISKLFMIAGYLYMGAGGPGSLYIGSIIVGAAYGVHITITVPTASEMFGLRNFGLMYNILVLNIPLGSFLFSGLLAGFLYDREAAKELPVGSNGFGKLLSNWLLEQPRGDDSAKTCMGSHCFSLLFTIMAVVCALGLLLDIFLALRLRPLYQALRSKRNATMRQTSAQRRK</sequence>
<dbReference type="Proteomes" id="UP001162541">
    <property type="component" value="Chromosome 4"/>
</dbReference>
<evidence type="ECO:0000313" key="10">
    <source>
        <dbReference type="Proteomes" id="UP000077202"/>
    </source>
</evidence>
<evidence type="ECO:0000256" key="3">
    <source>
        <dbReference type="ARBA" id="ARBA00022989"/>
    </source>
</evidence>
<feature type="domain" description="Nodulin-like" evidence="6">
    <location>
        <begin position="19"/>
        <end position="268"/>
    </location>
</feature>
<dbReference type="Proteomes" id="UP000077202">
    <property type="component" value="Unassembled WGS sequence"/>
</dbReference>
<evidence type="ECO:0000256" key="5">
    <source>
        <dbReference type="SAM" id="Phobius"/>
    </source>
</evidence>
<reference evidence="9 10" key="1">
    <citation type="submission" date="2016-03" db="EMBL/GenBank/DDBJ databases">
        <title>Mechanisms controlling the formation of the plant cell surface in tip-growing cells are functionally conserved among land plants.</title>
        <authorList>
            <person name="Honkanen S."/>
            <person name="Jones V.A."/>
            <person name="Morieri G."/>
            <person name="Champion C."/>
            <person name="Hetherington A.J."/>
            <person name="Kelly S."/>
            <person name="Saint-Marcoux D."/>
            <person name="Proust H."/>
            <person name="Prescott H."/>
            <person name="Dolan L."/>
        </authorList>
    </citation>
    <scope>NUCLEOTIDE SEQUENCE [LARGE SCALE GENOMIC DNA]</scope>
    <source>
        <strain evidence="10">cv. Tak-1 and cv. Tak-2</strain>
        <tissue evidence="9">Whole gametophyte</tissue>
    </source>
</reference>
<feature type="transmembrane region" description="Helical" evidence="5">
    <location>
        <begin position="220"/>
        <end position="239"/>
    </location>
</feature>
<feature type="domain" description="NFD4 C-terminal" evidence="7">
    <location>
        <begin position="360"/>
        <end position="518"/>
    </location>
</feature>
<feature type="transmembrane region" description="Helical" evidence="5">
    <location>
        <begin position="156"/>
        <end position="173"/>
    </location>
</feature>
<feature type="transmembrane region" description="Helical" evidence="5">
    <location>
        <begin position="251"/>
        <end position="272"/>
    </location>
</feature>
<dbReference type="SUPFAM" id="SSF103473">
    <property type="entry name" value="MFS general substrate transporter"/>
    <property type="match status" value="1"/>
</dbReference>
<dbReference type="Pfam" id="PF06813">
    <property type="entry name" value="Nodulin-like"/>
    <property type="match status" value="1"/>
</dbReference>
<reference evidence="8" key="2">
    <citation type="journal article" date="2019" name="Curr. Biol.">
        <title>Chromatin organization in early land plants reveals an ancestral association between H3K27me3, transposons, and constitutive heterochromatin.</title>
        <authorList>
            <person name="Montgomery S.A."/>
            <person name="Tanizawa Y."/>
            <person name="Galik B."/>
            <person name="Wang N."/>
            <person name="Ito T."/>
            <person name="Mochizuki T."/>
            <person name="Akimcheva S."/>
            <person name="Bowman J."/>
            <person name="Cognat V."/>
            <person name="Drouard L."/>
            <person name="Ekker H."/>
            <person name="Houng S."/>
            <person name="Kohchi T."/>
            <person name="Lin S."/>
            <person name="Liu L.D."/>
            <person name="Nakamura Y."/>
            <person name="Valeeva L.R."/>
            <person name="Shakirov E.V."/>
            <person name="Shippen D.E."/>
            <person name="Wei W."/>
            <person name="Yagura M."/>
            <person name="Yamaoka S."/>
            <person name="Yamato K.T."/>
            <person name="Liu C."/>
            <person name="Berger F."/>
        </authorList>
    </citation>
    <scope>NUCLEOTIDE SEQUENCE [LARGE SCALE GENOMIC DNA]</scope>
    <source>
        <strain evidence="8">Tak-1</strain>
    </source>
</reference>
<dbReference type="InterPro" id="IPR056555">
    <property type="entry name" value="NFD4_C"/>
</dbReference>
<comment type="subcellular location">
    <subcellularLocation>
        <location evidence="1">Membrane</location>
        <topology evidence="1">Multi-pass membrane protein</topology>
    </subcellularLocation>
</comment>
<feature type="transmembrane region" description="Helical" evidence="5">
    <location>
        <begin position="397"/>
        <end position="419"/>
    </location>
</feature>
<evidence type="ECO:0000259" key="6">
    <source>
        <dbReference type="Pfam" id="PF06813"/>
    </source>
</evidence>
<dbReference type="InterPro" id="IPR036259">
    <property type="entry name" value="MFS_trans_sf"/>
</dbReference>
<dbReference type="CDD" id="cd17354">
    <property type="entry name" value="MFS_Mch1p_like"/>
    <property type="match status" value="1"/>
</dbReference>
<reference evidence="11" key="3">
    <citation type="journal article" date="2020" name="Curr. Biol.">
        <title>Chromatin organization in early land plants reveals an ancestral association between H3K27me3, transposons, and constitutive heterochromatin.</title>
        <authorList>
            <person name="Montgomery S.A."/>
            <person name="Tanizawa Y."/>
            <person name="Galik B."/>
            <person name="Wang N."/>
            <person name="Ito T."/>
            <person name="Mochizuki T."/>
            <person name="Akimcheva S."/>
            <person name="Bowman J.L."/>
            <person name="Cognat V."/>
            <person name="Marechal-Drouard L."/>
            <person name="Ekker H."/>
            <person name="Hong S.F."/>
            <person name="Kohchi T."/>
            <person name="Lin S.S."/>
            <person name="Liu L.D."/>
            <person name="Nakamura Y."/>
            <person name="Valeeva L.R."/>
            <person name="Shakirov E.V."/>
            <person name="Shippen D.E."/>
            <person name="Wei W.L."/>
            <person name="Yagura M."/>
            <person name="Yamaoka S."/>
            <person name="Yamato K.T."/>
            <person name="Liu C."/>
            <person name="Berger F."/>
        </authorList>
    </citation>
    <scope>NUCLEOTIDE SEQUENCE [LARGE SCALE GENOMIC DNA]</scope>
    <source>
        <strain evidence="11">Tak-1</strain>
    </source>
</reference>
<protein>
    <submittedName>
        <fullName evidence="9">Uncharacterized protein</fullName>
    </submittedName>
</protein>
<evidence type="ECO:0000256" key="4">
    <source>
        <dbReference type="ARBA" id="ARBA00023136"/>
    </source>
</evidence>
<evidence type="ECO:0000256" key="1">
    <source>
        <dbReference type="ARBA" id="ARBA00004141"/>
    </source>
</evidence>
<feature type="transmembrane region" description="Helical" evidence="5">
    <location>
        <begin position="556"/>
        <end position="579"/>
    </location>
</feature>
<dbReference type="PANTHER" id="PTHR21576">
    <property type="entry name" value="UNCHARACTERIZED NODULIN-LIKE PROTEIN"/>
    <property type="match status" value="1"/>
</dbReference>
<evidence type="ECO:0000259" key="7">
    <source>
        <dbReference type="Pfam" id="PF23262"/>
    </source>
</evidence>
<dbReference type="AlphaFoldDB" id="A0A176VNW8"/>
<evidence type="ECO:0000256" key="2">
    <source>
        <dbReference type="ARBA" id="ARBA00022692"/>
    </source>
</evidence>
<dbReference type="GO" id="GO:0016020">
    <property type="term" value="C:membrane"/>
    <property type="evidence" value="ECO:0007669"/>
    <property type="project" value="UniProtKB-SubCell"/>
</dbReference>
<dbReference type="PANTHER" id="PTHR21576:SF167">
    <property type="entry name" value="OS09G0536700 PROTEIN"/>
    <property type="match status" value="1"/>
</dbReference>
<feature type="transmembrane region" description="Helical" evidence="5">
    <location>
        <begin position="84"/>
        <end position="105"/>
    </location>
</feature>
<keyword evidence="10" id="KW-1185">Reference proteome</keyword>
<keyword evidence="2 5" id="KW-0812">Transmembrane</keyword>
<feature type="transmembrane region" description="Helical" evidence="5">
    <location>
        <begin position="179"/>
        <end position="199"/>
    </location>
</feature>
<accession>A0A176VNW8</accession>